<organism evidence="2 3">
    <name type="scientific">Kribbella aluminosa</name>
    <dbReference type="NCBI Taxonomy" id="416017"/>
    <lineage>
        <taxon>Bacteria</taxon>
        <taxon>Bacillati</taxon>
        <taxon>Actinomycetota</taxon>
        <taxon>Actinomycetes</taxon>
        <taxon>Propionibacteriales</taxon>
        <taxon>Kribbellaceae</taxon>
        <taxon>Kribbella</taxon>
    </lineage>
</organism>
<evidence type="ECO:0000259" key="1">
    <source>
        <dbReference type="Pfam" id="PF00561"/>
    </source>
</evidence>
<sequence>MALTEEWLMPVPGLSSRWAKLASGARAHYVTSGDTGPAVILLHGGLPGSSGTAGWRFMAPYLGARGFRVYCPDQPGFGLADTRQEHWPQGPHSHVEFVHEFANALCLDEFHLSGNSMGGTTAVNYVVAHPERVLSYVLIGTDIGDVAPLERRPPAAAHFEEYDGSRESMRRLMAAIIGRDAAIEDELVEMRWRSAQLQRESRAQWWPTQLQYRGTLPWEHTDLQASLSTKGRFERLKIPALYLYGNDDVLTPVVWGHEQEDVLPHVQFFYPDGAGHQSQTDLPELFNHVYLEFFRDGRVSRATADRAGVSRRRPELVHLVEQV</sequence>
<reference evidence="2 3" key="1">
    <citation type="submission" date="2021-03" db="EMBL/GenBank/DDBJ databases">
        <title>Sequencing the genomes of 1000 actinobacteria strains.</title>
        <authorList>
            <person name="Klenk H.-P."/>
        </authorList>
    </citation>
    <scope>NUCLEOTIDE SEQUENCE [LARGE SCALE GENOMIC DNA]</scope>
    <source>
        <strain evidence="2 3">DSM 18824</strain>
    </source>
</reference>
<dbReference type="Proteomes" id="UP000755585">
    <property type="component" value="Unassembled WGS sequence"/>
</dbReference>
<dbReference type="InterPro" id="IPR000639">
    <property type="entry name" value="Epox_hydrolase-like"/>
</dbReference>
<dbReference type="PANTHER" id="PTHR43798">
    <property type="entry name" value="MONOACYLGLYCEROL LIPASE"/>
    <property type="match status" value="1"/>
</dbReference>
<dbReference type="PRINTS" id="PR00111">
    <property type="entry name" value="ABHYDROLASE"/>
</dbReference>
<comment type="caution">
    <text evidence="2">The sequence shown here is derived from an EMBL/GenBank/DDBJ whole genome shotgun (WGS) entry which is preliminary data.</text>
</comment>
<evidence type="ECO:0000313" key="2">
    <source>
        <dbReference type="EMBL" id="MBP2351415.1"/>
    </source>
</evidence>
<feature type="domain" description="AB hydrolase-1" evidence="1">
    <location>
        <begin position="38"/>
        <end position="279"/>
    </location>
</feature>
<dbReference type="Gene3D" id="3.40.50.1820">
    <property type="entry name" value="alpha/beta hydrolase"/>
    <property type="match status" value="1"/>
</dbReference>
<dbReference type="RefSeq" id="WP_209694316.1">
    <property type="nucleotide sequence ID" value="NZ_BAAAVU010000042.1"/>
</dbReference>
<dbReference type="EMBL" id="JAGINT010000001">
    <property type="protein sequence ID" value="MBP2351415.1"/>
    <property type="molecule type" value="Genomic_DNA"/>
</dbReference>
<dbReference type="SUPFAM" id="SSF53474">
    <property type="entry name" value="alpha/beta-Hydrolases"/>
    <property type="match status" value="1"/>
</dbReference>
<dbReference type="InterPro" id="IPR029058">
    <property type="entry name" value="AB_hydrolase_fold"/>
</dbReference>
<protein>
    <submittedName>
        <fullName evidence="2">Pimeloyl-ACP methyl ester carboxylesterase</fullName>
    </submittedName>
</protein>
<dbReference type="InterPro" id="IPR000073">
    <property type="entry name" value="AB_hydrolase_1"/>
</dbReference>
<name>A0ABS4UIG6_9ACTN</name>
<proteinExistence type="predicted"/>
<dbReference type="Pfam" id="PF00561">
    <property type="entry name" value="Abhydrolase_1"/>
    <property type="match status" value="1"/>
</dbReference>
<keyword evidence="3" id="KW-1185">Reference proteome</keyword>
<dbReference type="InterPro" id="IPR050266">
    <property type="entry name" value="AB_hydrolase_sf"/>
</dbReference>
<dbReference type="PRINTS" id="PR00412">
    <property type="entry name" value="EPOXHYDRLASE"/>
</dbReference>
<gene>
    <name evidence="2" type="ORF">JOF29_002498</name>
</gene>
<evidence type="ECO:0000313" key="3">
    <source>
        <dbReference type="Proteomes" id="UP000755585"/>
    </source>
</evidence>
<dbReference type="PANTHER" id="PTHR43798:SF33">
    <property type="entry name" value="HYDROLASE, PUTATIVE (AFU_ORTHOLOGUE AFUA_2G14860)-RELATED"/>
    <property type="match status" value="1"/>
</dbReference>
<accession>A0ABS4UIG6</accession>